<protein>
    <submittedName>
        <fullName evidence="2">NADH oxidase</fullName>
    </submittedName>
</protein>
<dbReference type="SUPFAM" id="SSF52821">
    <property type="entry name" value="Rhodanese/Cell cycle control phosphatase"/>
    <property type="match status" value="1"/>
</dbReference>
<sequence length="105" mass="11795">MKETTVKELAELKASGADFQLIDVREQNEFEIAEIGGELIPMNTIPGNVDKISRDKKVVIHCRSGKRSGDVINWLEQNHGFENLYNLKGGILAYADEIDNSLTKY</sequence>
<dbReference type="PANTHER" id="PTHR43031:SF17">
    <property type="entry name" value="SULFURTRANSFERASE YTWF-RELATED"/>
    <property type="match status" value="1"/>
</dbReference>
<dbReference type="AlphaFoldDB" id="A0A150WYA4"/>
<keyword evidence="3" id="KW-1185">Reference proteome</keyword>
<evidence type="ECO:0000259" key="1">
    <source>
        <dbReference type="PROSITE" id="PS50206"/>
    </source>
</evidence>
<dbReference type="STRING" id="279360.MB14_10795"/>
<evidence type="ECO:0000313" key="2">
    <source>
        <dbReference type="EMBL" id="KYG71262.1"/>
    </source>
</evidence>
<accession>A0A150WYA4</accession>
<dbReference type="EMBL" id="LQZQ01000051">
    <property type="protein sequence ID" value="KYG71262.1"/>
    <property type="molecule type" value="Genomic_DNA"/>
</dbReference>
<comment type="caution">
    <text evidence="2">The sequence shown here is derived from an EMBL/GenBank/DDBJ whole genome shotgun (WGS) entry which is preliminary data.</text>
</comment>
<feature type="domain" description="Rhodanese" evidence="1">
    <location>
        <begin position="15"/>
        <end position="103"/>
    </location>
</feature>
<dbReference type="PANTHER" id="PTHR43031">
    <property type="entry name" value="FAD-DEPENDENT OXIDOREDUCTASE"/>
    <property type="match status" value="1"/>
</dbReference>
<name>A0A150WYA4_ROSEK</name>
<dbReference type="Proteomes" id="UP000075583">
    <property type="component" value="Unassembled WGS sequence"/>
</dbReference>
<dbReference type="InterPro" id="IPR036873">
    <property type="entry name" value="Rhodanese-like_dom_sf"/>
</dbReference>
<proteinExistence type="predicted"/>
<dbReference type="InterPro" id="IPR001763">
    <property type="entry name" value="Rhodanese-like_dom"/>
</dbReference>
<dbReference type="PROSITE" id="PS50206">
    <property type="entry name" value="RHODANESE_3"/>
    <property type="match status" value="1"/>
</dbReference>
<dbReference type="InterPro" id="IPR050229">
    <property type="entry name" value="GlpE_sulfurtransferase"/>
</dbReference>
<dbReference type="OrthoDB" id="9808735at2"/>
<dbReference type="SMART" id="SM00450">
    <property type="entry name" value="RHOD"/>
    <property type="match status" value="1"/>
</dbReference>
<dbReference type="Pfam" id="PF00581">
    <property type="entry name" value="Rhodanese"/>
    <property type="match status" value="1"/>
</dbReference>
<evidence type="ECO:0000313" key="3">
    <source>
        <dbReference type="Proteomes" id="UP000075583"/>
    </source>
</evidence>
<organism evidence="2 3">
    <name type="scientific">Roseivirga ehrenbergii (strain DSM 102268 / JCM 13514 / KCTC 12282 / NCIMB 14502 / KMM 6017)</name>
    <dbReference type="NCBI Taxonomy" id="279360"/>
    <lineage>
        <taxon>Bacteria</taxon>
        <taxon>Pseudomonadati</taxon>
        <taxon>Bacteroidota</taxon>
        <taxon>Cytophagia</taxon>
        <taxon>Cytophagales</taxon>
        <taxon>Roseivirgaceae</taxon>
        <taxon>Roseivirga</taxon>
    </lineage>
</organism>
<dbReference type="Gene3D" id="3.40.250.10">
    <property type="entry name" value="Rhodanese-like domain"/>
    <property type="match status" value="1"/>
</dbReference>
<dbReference type="RefSeq" id="WP_062593876.1">
    <property type="nucleotide sequence ID" value="NZ_LQZQ01000051.1"/>
</dbReference>
<reference evidence="2" key="1">
    <citation type="submission" date="2016-01" db="EMBL/GenBank/DDBJ databases">
        <title>Genome sequencing of Roseivirga ehrenbergii KMM 6017.</title>
        <authorList>
            <person name="Selvaratnam C."/>
            <person name="Thevarajoo S."/>
            <person name="Goh K.M."/>
            <person name="Ee R."/>
            <person name="Chan K.-G."/>
            <person name="Chong C.S."/>
        </authorList>
    </citation>
    <scope>NUCLEOTIDE SEQUENCE [LARGE SCALE GENOMIC DNA]</scope>
    <source>
        <strain evidence="2">KMM 6017</strain>
    </source>
</reference>
<gene>
    <name evidence="2" type="ORF">MB14_10795</name>
</gene>